<dbReference type="PANTHER" id="PTHR19957:SF83">
    <property type="entry name" value="SYNTAXIN-16"/>
    <property type="match status" value="1"/>
</dbReference>
<dbReference type="InterPro" id="IPR045242">
    <property type="entry name" value="Syntaxin"/>
</dbReference>
<evidence type="ECO:0000313" key="12">
    <source>
        <dbReference type="EMBL" id="SVE93792.1"/>
    </source>
</evidence>
<evidence type="ECO:0000256" key="8">
    <source>
        <dbReference type="ARBA" id="ARBA00023054"/>
    </source>
</evidence>
<dbReference type="GO" id="GO:0048278">
    <property type="term" value="P:vesicle docking"/>
    <property type="evidence" value="ECO:0007669"/>
    <property type="project" value="TreeGrafter"/>
</dbReference>
<keyword evidence="3" id="KW-0813">Transport</keyword>
<dbReference type="PROSITE" id="PS50192">
    <property type="entry name" value="T_SNARE"/>
    <property type="match status" value="1"/>
</dbReference>
<sequence length="328" mass="37857">MMTMLNTIEVKIVLLNVVKKRSLHVPSVKGQISRHQRYTVCCLLNAQLVFYPTKFAQFRYQYWLWYIVEDSIQQIHGALEQCYFLLSNLQLHQQHLNKIVTANRKQQTTDDTTLHEIEKDSTRAPRMFNTCHTCVKRIQSKSLSPNSGQAETSLAKNVVTSLVTTLQNLSNSFRSDQNAYLNKIKSREERSQQYFGGSSKKDWDYDDWTGGSSHVAEAPRVMSQQQLMLQEENTSFVEQREKEIQNVVRSIYELNSIFKEISHMVTDQGTVLDRIDYNIEHTQAKVHDGLVHLQKAESHQKKNRKMVCIVALVSAIIVLLIILIAVKS</sequence>
<keyword evidence="4 10" id="KW-0812">Transmembrane</keyword>
<comment type="similarity">
    <text evidence="2">Belongs to the syntaxin family.</text>
</comment>
<dbReference type="GO" id="GO:0031201">
    <property type="term" value="C:SNARE complex"/>
    <property type="evidence" value="ECO:0007669"/>
    <property type="project" value="TreeGrafter"/>
</dbReference>
<evidence type="ECO:0000256" key="5">
    <source>
        <dbReference type="ARBA" id="ARBA00022927"/>
    </source>
</evidence>
<organism evidence="12">
    <name type="scientific">Scapholeberis mucronata</name>
    <dbReference type="NCBI Taxonomy" id="202097"/>
    <lineage>
        <taxon>Eukaryota</taxon>
        <taxon>Metazoa</taxon>
        <taxon>Ecdysozoa</taxon>
        <taxon>Arthropoda</taxon>
        <taxon>Crustacea</taxon>
        <taxon>Branchiopoda</taxon>
        <taxon>Diplostraca</taxon>
        <taxon>Cladocera</taxon>
        <taxon>Anomopoda</taxon>
        <taxon>Daphniidae</taxon>
        <taxon>Scapholeberis</taxon>
    </lineage>
</organism>
<keyword evidence="8" id="KW-0175">Coiled coil</keyword>
<keyword evidence="5" id="KW-0653">Protein transport</keyword>
<feature type="domain" description="T-SNARE coiled-coil homology" evidence="11">
    <location>
        <begin position="234"/>
        <end position="296"/>
    </location>
</feature>
<gene>
    <name evidence="12" type="primary">EOG090X0AQP</name>
</gene>
<dbReference type="PANTHER" id="PTHR19957">
    <property type="entry name" value="SYNTAXIN"/>
    <property type="match status" value="1"/>
</dbReference>
<evidence type="ECO:0000256" key="4">
    <source>
        <dbReference type="ARBA" id="ARBA00022692"/>
    </source>
</evidence>
<feature type="transmembrane region" description="Helical" evidence="10">
    <location>
        <begin position="306"/>
        <end position="326"/>
    </location>
</feature>
<protein>
    <submittedName>
        <fullName evidence="12">EOG090X0AQP</fullName>
    </submittedName>
</protein>
<dbReference type="Pfam" id="PF05739">
    <property type="entry name" value="SNARE"/>
    <property type="match status" value="1"/>
</dbReference>
<dbReference type="InterPro" id="IPR010989">
    <property type="entry name" value="SNARE"/>
</dbReference>
<dbReference type="GO" id="GO:0006886">
    <property type="term" value="P:intracellular protein transport"/>
    <property type="evidence" value="ECO:0007669"/>
    <property type="project" value="InterPro"/>
</dbReference>
<evidence type="ECO:0000256" key="3">
    <source>
        <dbReference type="ARBA" id="ARBA00022448"/>
    </source>
</evidence>
<comment type="subcellular location">
    <subcellularLocation>
        <location evidence="1">Golgi apparatus membrane</location>
        <topology evidence="1">Single-pass type IV membrane protein</topology>
    </subcellularLocation>
</comment>
<dbReference type="CDD" id="cd15845">
    <property type="entry name" value="SNARE_syntaxin16"/>
    <property type="match status" value="1"/>
</dbReference>
<dbReference type="GO" id="GO:0000139">
    <property type="term" value="C:Golgi membrane"/>
    <property type="evidence" value="ECO:0007669"/>
    <property type="project" value="UniProtKB-SubCell"/>
</dbReference>
<dbReference type="GO" id="GO:0006906">
    <property type="term" value="P:vesicle fusion"/>
    <property type="evidence" value="ECO:0007669"/>
    <property type="project" value="TreeGrafter"/>
</dbReference>
<evidence type="ECO:0000256" key="9">
    <source>
        <dbReference type="ARBA" id="ARBA00023136"/>
    </source>
</evidence>
<dbReference type="SMART" id="SM00397">
    <property type="entry name" value="t_SNARE"/>
    <property type="match status" value="1"/>
</dbReference>
<name>A0A4Y7NKR6_9CRUS</name>
<dbReference type="EMBL" id="LR024173">
    <property type="protein sequence ID" value="SVE93792.1"/>
    <property type="molecule type" value="mRNA"/>
</dbReference>
<keyword evidence="9 10" id="KW-0472">Membrane</keyword>
<evidence type="ECO:0000256" key="10">
    <source>
        <dbReference type="SAM" id="Phobius"/>
    </source>
</evidence>
<dbReference type="AlphaFoldDB" id="A0A4Y7NKR6"/>
<evidence type="ECO:0000256" key="2">
    <source>
        <dbReference type="ARBA" id="ARBA00009063"/>
    </source>
</evidence>
<dbReference type="GO" id="GO:0005484">
    <property type="term" value="F:SNAP receptor activity"/>
    <property type="evidence" value="ECO:0007669"/>
    <property type="project" value="InterPro"/>
</dbReference>
<keyword evidence="7" id="KW-0333">Golgi apparatus</keyword>
<dbReference type="InterPro" id="IPR006012">
    <property type="entry name" value="Syntaxin/epimorphin_CS"/>
</dbReference>
<accession>A0A4Y7NKR6</accession>
<reference evidence="12" key="1">
    <citation type="submission" date="2018-08" db="EMBL/GenBank/DDBJ databases">
        <authorList>
            <person name="Cornetti L."/>
        </authorList>
    </citation>
    <scope>NUCLEOTIDE SEQUENCE</scope>
    <source>
        <strain evidence="12">BE-ASS</strain>
    </source>
</reference>
<dbReference type="GO" id="GO:0000149">
    <property type="term" value="F:SNARE binding"/>
    <property type="evidence" value="ECO:0007669"/>
    <property type="project" value="TreeGrafter"/>
</dbReference>
<keyword evidence="6 10" id="KW-1133">Transmembrane helix</keyword>
<evidence type="ECO:0000256" key="6">
    <source>
        <dbReference type="ARBA" id="ARBA00022989"/>
    </source>
</evidence>
<evidence type="ECO:0000259" key="11">
    <source>
        <dbReference type="PROSITE" id="PS50192"/>
    </source>
</evidence>
<evidence type="ECO:0000256" key="7">
    <source>
        <dbReference type="ARBA" id="ARBA00023034"/>
    </source>
</evidence>
<dbReference type="SUPFAM" id="SSF47661">
    <property type="entry name" value="t-snare proteins"/>
    <property type="match status" value="1"/>
</dbReference>
<dbReference type="PROSITE" id="PS00914">
    <property type="entry name" value="SYNTAXIN"/>
    <property type="match status" value="1"/>
</dbReference>
<evidence type="ECO:0000256" key="1">
    <source>
        <dbReference type="ARBA" id="ARBA00004409"/>
    </source>
</evidence>
<dbReference type="Gene3D" id="1.20.58.70">
    <property type="match status" value="1"/>
</dbReference>
<dbReference type="InterPro" id="IPR000727">
    <property type="entry name" value="T_SNARE_dom"/>
</dbReference>
<proteinExistence type="evidence at transcript level"/>